<gene>
    <name evidence="6" type="ORF">RCZ15_22580</name>
    <name evidence="7" type="ORF">RCZ16_16150</name>
</gene>
<dbReference type="InterPro" id="IPR020449">
    <property type="entry name" value="Tscrpt_reg_AraC-type_HTH"/>
</dbReference>
<dbReference type="EMBL" id="BQKA01000050">
    <property type="protein sequence ID" value="GJM51285.1"/>
    <property type="molecule type" value="Genomic_DNA"/>
</dbReference>
<keyword evidence="4" id="KW-0472">Membrane</keyword>
<feature type="transmembrane region" description="Helical" evidence="4">
    <location>
        <begin position="132"/>
        <end position="152"/>
    </location>
</feature>
<feature type="transmembrane region" description="Helical" evidence="4">
    <location>
        <begin position="6"/>
        <end position="21"/>
    </location>
</feature>
<dbReference type="GO" id="GO:0003700">
    <property type="term" value="F:DNA-binding transcription factor activity"/>
    <property type="evidence" value="ECO:0007669"/>
    <property type="project" value="InterPro"/>
</dbReference>
<dbReference type="InterPro" id="IPR018060">
    <property type="entry name" value="HTH_AraC"/>
</dbReference>
<accession>A0AAV5AXZ5</accession>
<dbReference type="AlphaFoldDB" id="A0AAV5AXZ5"/>
<evidence type="ECO:0000259" key="5">
    <source>
        <dbReference type="PROSITE" id="PS01124"/>
    </source>
</evidence>
<reference evidence="6 9" key="1">
    <citation type="submission" date="2021-11" db="EMBL/GenBank/DDBJ databases">
        <title>Draft genome sequence of Capnocytophaga sp. strain KC07075 isolated from cat oral cavity.</title>
        <authorList>
            <person name="Suzuki M."/>
            <person name="Imaoka K."/>
            <person name="Kimura M."/>
            <person name="Morikawa S."/>
            <person name="Maeda K."/>
        </authorList>
    </citation>
    <scope>NUCLEOTIDE SEQUENCE</scope>
    <source>
        <strain evidence="6">KC07075</strain>
        <strain evidence="7 9">KC07079</strain>
    </source>
</reference>
<evidence type="ECO:0000256" key="3">
    <source>
        <dbReference type="ARBA" id="ARBA00023163"/>
    </source>
</evidence>
<evidence type="ECO:0000313" key="9">
    <source>
        <dbReference type="Proteomes" id="UP001208692"/>
    </source>
</evidence>
<dbReference type="Proteomes" id="UP001208692">
    <property type="component" value="Unassembled WGS sequence"/>
</dbReference>
<dbReference type="SMART" id="SM00342">
    <property type="entry name" value="HTH_ARAC"/>
    <property type="match status" value="1"/>
</dbReference>
<dbReference type="SUPFAM" id="SSF46689">
    <property type="entry name" value="Homeodomain-like"/>
    <property type="match status" value="1"/>
</dbReference>
<dbReference type="PANTHER" id="PTHR43280:SF29">
    <property type="entry name" value="ARAC-FAMILY TRANSCRIPTIONAL REGULATOR"/>
    <property type="match status" value="1"/>
</dbReference>
<dbReference type="GO" id="GO:0043565">
    <property type="term" value="F:sequence-specific DNA binding"/>
    <property type="evidence" value="ECO:0007669"/>
    <property type="project" value="InterPro"/>
</dbReference>
<feature type="domain" description="HTH araC/xylS-type" evidence="5">
    <location>
        <begin position="270"/>
        <end position="374"/>
    </location>
</feature>
<feature type="transmembrane region" description="Helical" evidence="4">
    <location>
        <begin position="93"/>
        <end position="112"/>
    </location>
</feature>
<evidence type="ECO:0000313" key="7">
    <source>
        <dbReference type="EMBL" id="GJM53298.1"/>
    </source>
</evidence>
<dbReference type="InterPro" id="IPR009057">
    <property type="entry name" value="Homeodomain-like_sf"/>
</dbReference>
<keyword evidence="4" id="KW-0812">Transmembrane</keyword>
<dbReference type="Pfam" id="PF12833">
    <property type="entry name" value="HTH_18"/>
    <property type="match status" value="1"/>
</dbReference>
<evidence type="ECO:0000313" key="8">
    <source>
        <dbReference type="Proteomes" id="UP001207736"/>
    </source>
</evidence>
<organism evidence="6 8">
    <name type="scientific">Capnocytophaga catalasegens</name>
    <dbReference type="NCBI Taxonomy" id="1004260"/>
    <lineage>
        <taxon>Bacteria</taxon>
        <taxon>Pseudomonadati</taxon>
        <taxon>Bacteroidota</taxon>
        <taxon>Flavobacteriia</taxon>
        <taxon>Flavobacteriales</taxon>
        <taxon>Flavobacteriaceae</taxon>
        <taxon>Capnocytophaga</taxon>
    </lineage>
</organism>
<proteinExistence type="predicted"/>
<feature type="transmembrane region" description="Helical" evidence="4">
    <location>
        <begin position="213"/>
        <end position="231"/>
    </location>
</feature>
<dbReference type="PRINTS" id="PR00032">
    <property type="entry name" value="HTHARAC"/>
</dbReference>
<evidence type="ECO:0000256" key="2">
    <source>
        <dbReference type="ARBA" id="ARBA00023125"/>
    </source>
</evidence>
<feature type="transmembrane region" description="Helical" evidence="4">
    <location>
        <begin position="60"/>
        <end position="81"/>
    </location>
</feature>
<evidence type="ECO:0000313" key="6">
    <source>
        <dbReference type="EMBL" id="GJM51285.1"/>
    </source>
</evidence>
<evidence type="ECO:0000256" key="1">
    <source>
        <dbReference type="ARBA" id="ARBA00023015"/>
    </source>
</evidence>
<dbReference type="RefSeq" id="WP_264845247.1">
    <property type="nucleotide sequence ID" value="NZ_BPMA01000007.1"/>
</dbReference>
<dbReference type="PANTHER" id="PTHR43280">
    <property type="entry name" value="ARAC-FAMILY TRANSCRIPTIONAL REGULATOR"/>
    <property type="match status" value="1"/>
</dbReference>
<dbReference type="EMBL" id="BQKB01000031">
    <property type="protein sequence ID" value="GJM53298.1"/>
    <property type="molecule type" value="Genomic_DNA"/>
</dbReference>
<sequence length="384" mass="44737">MNTIFTIGIFMSLFLAVLLFVKQKKTLSDTILGVWLLFISIHLLSYYLHYLGYCNKYPHLLGVTHPFPLLYAPFLYLYIHFSLQSEQCFKLKHLLHFAPFVLVYLYLFPFYFGYTAEEKLIFDSQDFDSAYQFFFTISFLMFIASWAIYSIISYRKLRNYQQLINANFAYEEGISLRWLQFFIIGIGIVFGTGIIVSVLRYQFYFNFGFNTDLVFFTLIVLLVASIGFEGIRQQGIFTGKMILQSDIVRNKSSEYKKSGLKPSEIQAFHERLLLTMAQEKPYLEPKLTLSQLAEKLEISPNNLSQIINQCEGKNFYDFVNSYRISEFINRANDQTNKNLNILGIALDSGFNSKSSFNEVFKKQMGKTPSNYLKLQKNNDLTKAK</sequence>
<keyword evidence="4" id="KW-1133">Transmembrane helix</keyword>
<keyword evidence="3" id="KW-0804">Transcription</keyword>
<keyword evidence="9" id="KW-1185">Reference proteome</keyword>
<protein>
    <submittedName>
        <fullName evidence="6">Transcriptional regulator</fullName>
    </submittedName>
</protein>
<dbReference type="Gene3D" id="1.10.10.60">
    <property type="entry name" value="Homeodomain-like"/>
    <property type="match status" value="2"/>
</dbReference>
<dbReference type="Proteomes" id="UP001207736">
    <property type="component" value="Unassembled WGS sequence"/>
</dbReference>
<dbReference type="PROSITE" id="PS01124">
    <property type="entry name" value="HTH_ARAC_FAMILY_2"/>
    <property type="match status" value="1"/>
</dbReference>
<comment type="caution">
    <text evidence="6">The sequence shown here is derived from an EMBL/GenBank/DDBJ whole genome shotgun (WGS) entry which is preliminary data.</text>
</comment>
<feature type="transmembrane region" description="Helical" evidence="4">
    <location>
        <begin position="30"/>
        <end position="48"/>
    </location>
</feature>
<evidence type="ECO:0000256" key="4">
    <source>
        <dbReference type="SAM" id="Phobius"/>
    </source>
</evidence>
<name>A0AAV5AXZ5_9FLAO</name>
<keyword evidence="1" id="KW-0805">Transcription regulation</keyword>
<feature type="transmembrane region" description="Helical" evidence="4">
    <location>
        <begin position="178"/>
        <end position="201"/>
    </location>
</feature>
<keyword evidence="2" id="KW-0238">DNA-binding</keyword>